<dbReference type="InterPro" id="IPR000253">
    <property type="entry name" value="FHA_dom"/>
</dbReference>
<dbReference type="PROSITE" id="PS50174">
    <property type="entry name" value="G_PATCH"/>
    <property type="match status" value="1"/>
</dbReference>
<feature type="compositionally biased region" description="Low complexity" evidence="1">
    <location>
        <begin position="251"/>
        <end position="260"/>
    </location>
</feature>
<dbReference type="Proteomes" id="UP000807469">
    <property type="component" value="Unassembled WGS sequence"/>
</dbReference>
<dbReference type="EMBL" id="MU155285">
    <property type="protein sequence ID" value="KAF9476698.1"/>
    <property type="molecule type" value="Genomic_DNA"/>
</dbReference>
<dbReference type="Pfam" id="PF01585">
    <property type="entry name" value="G-patch"/>
    <property type="match status" value="1"/>
</dbReference>
<evidence type="ECO:0000259" key="3">
    <source>
        <dbReference type="PROSITE" id="PS50174"/>
    </source>
</evidence>
<feature type="region of interest" description="Disordered" evidence="1">
    <location>
        <begin position="281"/>
        <end position="313"/>
    </location>
</feature>
<dbReference type="InterPro" id="IPR008984">
    <property type="entry name" value="SMAD_FHA_dom_sf"/>
</dbReference>
<gene>
    <name evidence="4" type="ORF">BDN70DRAFT_995486</name>
</gene>
<feature type="domain" description="FHA" evidence="2">
    <location>
        <begin position="80"/>
        <end position="137"/>
    </location>
</feature>
<evidence type="ECO:0000313" key="4">
    <source>
        <dbReference type="EMBL" id="KAF9476698.1"/>
    </source>
</evidence>
<dbReference type="Pfam" id="PF00498">
    <property type="entry name" value="FHA"/>
    <property type="match status" value="1"/>
</dbReference>
<dbReference type="Gene3D" id="2.60.200.20">
    <property type="match status" value="1"/>
</dbReference>
<evidence type="ECO:0008006" key="6">
    <source>
        <dbReference type="Google" id="ProtNLM"/>
    </source>
</evidence>
<dbReference type="PANTHER" id="PTHR23106:SF24">
    <property type="entry name" value="ANGIOGENIC FACTOR WITH G PATCH AND FHA DOMAINS 1"/>
    <property type="match status" value="1"/>
</dbReference>
<reference evidence="4" key="1">
    <citation type="submission" date="2020-11" db="EMBL/GenBank/DDBJ databases">
        <authorList>
            <consortium name="DOE Joint Genome Institute"/>
            <person name="Ahrendt S."/>
            <person name="Riley R."/>
            <person name="Andreopoulos W."/>
            <person name="Labutti K."/>
            <person name="Pangilinan J."/>
            <person name="Ruiz-Duenas F.J."/>
            <person name="Barrasa J.M."/>
            <person name="Sanchez-Garcia M."/>
            <person name="Camarero S."/>
            <person name="Miyauchi S."/>
            <person name="Serrano A."/>
            <person name="Linde D."/>
            <person name="Babiker R."/>
            <person name="Drula E."/>
            <person name="Ayuso-Fernandez I."/>
            <person name="Pacheco R."/>
            <person name="Padilla G."/>
            <person name="Ferreira P."/>
            <person name="Barriuso J."/>
            <person name="Kellner H."/>
            <person name="Castanera R."/>
            <person name="Alfaro M."/>
            <person name="Ramirez L."/>
            <person name="Pisabarro A.G."/>
            <person name="Kuo A."/>
            <person name="Tritt A."/>
            <person name="Lipzen A."/>
            <person name="He G."/>
            <person name="Yan M."/>
            <person name="Ng V."/>
            <person name="Cullen D."/>
            <person name="Martin F."/>
            <person name="Rosso M.-N."/>
            <person name="Henrissat B."/>
            <person name="Hibbett D."/>
            <person name="Martinez A.T."/>
            <person name="Grigoriev I.V."/>
        </authorList>
    </citation>
    <scope>NUCLEOTIDE SEQUENCE</scope>
    <source>
        <strain evidence="4">CIRM-BRFM 674</strain>
    </source>
</reference>
<evidence type="ECO:0000313" key="5">
    <source>
        <dbReference type="Proteomes" id="UP000807469"/>
    </source>
</evidence>
<dbReference type="OrthoDB" id="21470at2759"/>
<dbReference type="SMART" id="SM00443">
    <property type="entry name" value="G_patch"/>
    <property type="match status" value="1"/>
</dbReference>
<feature type="domain" description="G-patch" evidence="3">
    <location>
        <begin position="333"/>
        <end position="385"/>
    </location>
</feature>
<dbReference type="SMART" id="SM00240">
    <property type="entry name" value="FHA"/>
    <property type="match status" value="1"/>
</dbReference>
<keyword evidence="5" id="KW-1185">Reference proteome</keyword>
<dbReference type="SUPFAM" id="SSF49879">
    <property type="entry name" value="SMAD/FHA domain"/>
    <property type="match status" value="1"/>
</dbReference>
<comment type="caution">
    <text evidence="4">The sequence shown here is derived from an EMBL/GenBank/DDBJ whole genome shotgun (WGS) entry which is preliminary data.</text>
</comment>
<name>A0A9P5YX24_9AGAR</name>
<proteinExistence type="predicted"/>
<feature type="compositionally biased region" description="Low complexity" evidence="1">
    <location>
        <begin position="293"/>
        <end position="311"/>
    </location>
</feature>
<accession>A0A9P5YX24</accession>
<dbReference type="GO" id="GO:0003676">
    <property type="term" value="F:nucleic acid binding"/>
    <property type="evidence" value="ECO:0007669"/>
    <property type="project" value="InterPro"/>
</dbReference>
<organism evidence="4 5">
    <name type="scientific">Pholiota conissans</name>
    <dbReference type="NCBI Taxonomy" id="109636"/>
    <lineage>
        <taxon>Eukaryota</taxon>
        <taxon>Fungi</taxon>
        <taxon>Dikarya</taxon>
        <taxon>Basidiomycota</taxon>
        <taxon>Agaricomycotina</taxon>
        <taxon>Agaricomycetes</taxon>
        <taxon>Agaricomycetidae</taxon>
        <taxon>Agaricales</taxon>
        <taxon>Agaricineae</taxon>
        <taxon>Strophariaceae</taxon>
        <taxon>Pholiota</taxon>
    </lineage>
</organism>
<sequence length="413" mass="45338">MDYLEEGQIIQDTFVPGDIYHPELEWPGDDTSFGTQDTLEGSVVSLNLRPGQPVLRFVVLRSSILPKKQKVAVVDAYTEIQIGRDVQPEGSITPRIRLKEMEVSKFHATVYWDGARKEWNLVDMGSMHGTYLHSGPVSPDSTNPGTRLSQARAASMPRRLRHSDQVTIGSTAFEVHIHDNQRPCQGCTIFGENEIPLFPPPKKTAVKRTRDVAEIDSGTSASSTSLAIDRNPKKALNTLRRSLLTRHDASSQRSSTSASQHPMSIEKQPEYVDRAARRRLFHPSSRPDTPGVPNQHSQTSQQTPPSVTAPSVIPTESMESKPVVSAPAIPLPSTNIGHRLLLQQGWAPGSALGVSIDPSEGRTGLIDPLEVKSSQNRAGLGMKPTPTATGVEDPTPDLSWKDKAKYMRFDALR</sequence>
<feature type="compositionally biased region" description="Polar residues" evidence="1">
    <location>
        <begin position="217"/>
        <end position="226"/>
    </location>
</feature>
<dbReference type="InterPro" id="IPR000467">
    <property type="entry name" value="G_patch_dom"/>
</dbReference>
<evidence type="ECO:0000259" key="2">
    <source>
        <dbReference type="PROSITE" id="PS50006"/>
    </source>
</evidence>
<feature type="region of interest" description="Disordered" evidence="1">
    <location>
        <begin position="373"/>
        <end position="398"/>
    </location>
</feature>
<feature type="region of interest" description="Disordered" evidence="1">
    <location>
        <begin position="201"/>
        <end position="267"/>
    </location>
</feature>
<evidence type="ECO:0000256" key="1">
    <source>
        <dbReference type="SAM" id="MobiDB-lite"/>
    </source>
</evidence>
<dbReference type="PROSITE" id="PS50006">
    <property type="entry name" value="FHA_DOMAIN"/>
    <property type="match status" value="1"/>
</dbReference>
<protein>
    <recommendedName>
        <fullName evidence="6">Angiogenic factor with G patch and FHA domains 1</fullName>
    </recommendedName>
</protein>
<dbReference type="AlphaFoldDB" id="A0A9P5YX24"/>
<dbReference type="PANTHER" id="PTHR23106">
    <property type="entry name" value="ANGIOGENIC FACTOR WITH G PATCH AND FHA DOMAINS 1"/>
    <property type="match status" value="1"/>
</dbReference>
<dbReference type="InterPro" id="IPR053027">
    <property type="entry name" value="AGGF1"/>
</dbReference>